<dbReference type="Proteomes" id="UP000216752">
    <property type="component" value="Chromosome"/>
</dbReference>
<evidence type="ECO:0000259" key="2">
    <source>
        <dbReference type="Pfam" id="PF07687"/>
    </source>
</evidence>
<dbReference type="NCBIfam" id="TIGR01891">
    <property type="entry name" value="amidohydrolases"/>
    <property type="match status" value="1"/>
</dbReference>
<keyword evidence="3" id="KW-0378">Hydrolase</keyword>
<proteinExistence type="inferred from homology"/>
<organism evidence="3 4">
    <name type="scientific">Sporomusa silvacetica DSM 10669</name>
    <dbReference type="NCBI Taxonomy" id="1123289"/>
    <lineage>
        <taxon>Bacteria</taxon>
        <taxon>Bacillati</taxon>
        <taxon>Bacillota</taxon>
        <taxon>Negativicutes</taxon>
        <taxon>Selenomonadales</taxon>
        <taxon>Sporomusaceae</taxon>
        <taxon>Sporomusa</taxon>
    </lineage>
</organism>
<dbReference type="InterPro" id="IPR052030">
    <property type="entry name" value="Peptidase_M20/M20A_hydrolases"/>
</dbReference>
<dbReference type="PANTHER" id="PTHR30575">
    <property type="entry name" value="PEPTIDASE M20"/>
    <property type="match status" value="1"/>
</dbReference>
<dbReference type="SUPFAM" id="SSF55031">
    <property type="entry name" value="Bacterial exopeptidase dimerisation domain"/>
    <property type="match status" value="1"/>
</dbReference>
<dbReference type="InterPro" id="IPR017439">
    <property type="entry name" value="Amidohydrolase"/>
</dbReference>
<dbReference type="Pfam" id="PF01546">
    <property type="entry name" value="Peptidase_M20"/>
    <property type="match status" value="1"/>
</dbReference>
<dbReference type="PIRSF" id="PIRSF037226">
    <property type="entry name" value="Amidohydrolase_ACY1L2_prd"/>
    <property type="match status" value="1"/>
</dbReference>
<dbReference type="GO" id="GO:0050118">
    <property type="term" value="F:N-acetyldiaminopimelate deacetylase activity"/>
    <property type="evidence" value="ECO:0007669"/>
    <property type="project" value="UniProtKB-EC"/>
</dbReference>
<dbReference type="CDD" id="cd03887">
    <property type="entry name" value="M20_Acy1L2"/>
    <property type="match status" value="1"/>
</dbReference>
<evidence type="ECO:0000313" key="4">
    <source>
        <dbReference type="Proteomes" id="UP000216752"/>
    </source>
</evidence>
<gene>
    <name evidence="3" type="ORF">SPSIL_001750</name>
</gene>
<name>A0ABZ3IEG5_9FIRM</name>
<dbReference type="InterPro" id="IPR017144">
    <property type="entry name" value="Xaa-Arg_dipeptidase"/>
</dbReference>
<dbReference type="RefSeq" id="WP_211289688.1">
    <property type="nucleotide sequence ID" value="NZ_CP155573.1"/>
</dbReference>
<evidence type="ECO:0000256" key="1">
    <source>
        <dbReference type="PIRNR" id="PIRNR037226"/>
    </source>
</evidence>
<dbReference type="Pfam" id="PF07687">
    <property type="entry name" value="M20_dimer"/>
    <property type="match status" value="1"/>
</dbReference>
<dbReference type="PANTHER" id="PTHR30575:SF0">
    <property type="entry name" value="XAA-ARG DIPEPTIDASE"/>
    <property type="match status" value="1"/>
</dbReference>
<dbReference type="Gene3D" id="3.30.70.360">
    <property type="match status" value="1"/>
</dbReference>
<reference evidence="3" key="1">
    <citation type="submission" date="2024-05" db="EMBL/GenBank/DDBJ databases">
        <title>Isolation and characterization of Sporomusa carbonis sp. nov., a carboxydotrophic hydrogenogen in the genus of Sporomusa isolated from a charcoal burning pile.</title>
        <authorList>
            <person name="Boeer T."/>
            <person name="Rosenbaum F."/>
            <person name="Eysell L."/>
            <person name="Mueller V."/>
            <person name="Daniel R."/>
            <person name="Poehlein A."/>
        </authorList>
    </citation>
    <scope>NUCLEOTIDE SEQUENCE [LARGE SCALE GENOMIC DNA]</scope>
    <source>
        <strain evidence="3">DSM 10669</strain>
    </source>
</reference>
<protein>
    <recommendedName>
        <fullName evidence="1">Peptidase M20 domain-containing protein 2</fullName>
    </recommendedName>
</protein>
<feature type="domain" description="Peptidase M20 dimerisation" evidence="2">
    <location>
        <begin position="169"/>
        <end position="261"/>
    </location>
</feature>
<evidence type="ECO:0000313" key="3">
    <source>
        <dbReference type="EMBL" id="XFO64085.1"/>
    </source>
</evidence>
<keyword evidence="4" id="KW-1185">Reference proteome</keyword>
<dbReference type="InterPro" id="IPR011650">
    <property type="entry name" value="Peptidase_M20_dimer"/>
</dbReference>
<dbReference type="Gene3D" id="3.40.630.10">
    <property type="entry name" value="Zn peptidases"/>
    <property type="match status" value="1"/>
</dbReference>
<sequence>MMKNQIMQELDHLQDVLFTLSDSIGHNPELGMREFQSAAKLTGLLREHGFTVEMNICGYETAFKAVYDSGKTGPTIAFLAEYDALPEIGHGCGHNMIGVMAAGAGIGLSKVLADIGGRVTVLGTPAEETMGAKVAMAREGTLAEIDAAIIVHPHNKTHASGISLAMDSLQFEFKGQTSHAASAPEKGINALDAVIQTFNATNALRQHVTSDIRIHGIITKGGVAANVVPDHAVAQFCVRARNRKALDEVVKKVKNCAQAAALATGAQLTISNYELSYEDMNTNQKLSEAFGSNLLAVGETNINPPPETFGSIDMGNVSYVVPAIHPYIGIGDETLVGHTVEMAAATFTPTAHQALLRAAKAMALTGYDLITKAGLLAEIKKEFCQSLIH</sequence>
<dbReference type="InterPro" id="IPR036264">
    <property type="entry name" value="Bact_exopeptidase_dim_dom"/>
</dbReference>
<comment type="similarity">
    <text evidence="1">Belongs to the peptidase M20A family.</text>
</comment>
<accession>A0ABZ3IEG5</accession>
<dbReference type="EMBL" id="CP155573">
    <property type="protein sequence ID" value="XFO64085.1"/>
    <property type="molecule type" value="Genomic_DNA"/>
</dbReference>
<dbReference type="InterPro" id="IPR002933">
    <property type="entry name" value="Peptidase_M20"/>
</dbReference>
<dbReference type="SUPFAM" id="SSF53187">
    <property type="entry name" value="Zn-dependent exopeptidases"/>
    <property type="match status" value="1"/>
</dbReference>